<dbReference type="SUPFAM" id="SSF50978">
    <property type="entry name" value="WD40 repeat-like"/>
    <property type="match status" value="2"/>
</dbReference>
<keyword evidence="1 3" id="KW-0853">WD repeat</keyword>
<keyword evidence="2" id="KW-0677">Repeat</keyword>
<dbReference type="InterPro" id="IPR020472">
    <property type="entry name" value="WD40_PAC1"/>
</dbReference>
<evidence type="ECO:0000256" key="4">
    <source>
        <dbReference type="SAM" id="MobiDB-lite"/>
    </source>
</evidence>
<dbReference type="InterPro" id="IPR056884">
    <property type="entry name" value="NPHP3-like_N"/>
</dbReference>
<feature type="repeat" description="WD" evidence="3">
    <location>
        <begin position="968"/>
        <end position="1009"/>
    </location>
</feature>
<dbReference type="PROSITE" id="PS50082">
    <property type="entry name" value="WD_REPEATS_2"/>
    <property type="match status" value="10"/>
</dbReference>
<dbReference type="InterPro" id="IPR001680">
    <property type="entry name" value="WD40_rpt"/>
</dbReference>
<name>A0A9P6B777_9AGAM</name>
<evidence type="ECO:0000256" key="3">
    <source>
        <dbReference type="PROSITE-ProRule" id="PRU00221"/>
    </source>
</evidence>
<feature type="repeat" description="WD" evidence="3">
    <location>
        <begin position="842"/>
        <end position="883"/>
    </location>
</feature>
<evidence type="ECO:0000256" key="2">
    <source>
        <dbReference type="ARBA" id="ARBA00022737"/>
    </source>
</evidence>
<protein>
    <recommendedName>
        <fullName evidence="9">WD40 repeat-like protein</fullName>
    </recommendedName>
</protein>
<dbReference type="Pfam" id="PF20882">
    <property type="entry name" value="Sos7"/>
    <property type="match status" value="1"/>
</dbReference>
<dbReference type="PROSITE" id="PS00678">
    <property type="entry name" value="WD_REPEATS_1"/>
    <property type="match status" value="2"/>
</dbReference>
<dbReference type="InterPro" id="IPR015943">
    <property type="entry name" value="WD40/YVTN_repeat-like_dom_sf"/>
</dbReference>
<dbReference type="SUPFAM" id="SSF52540">
    <property type="entry name" value="P-loop containing nucleoside triphosphate hydrolases"/>
    <property type="match status" value="1"/>
</dbReference>
<gene>
    <name evidence="7" type="ORF">BS47DRAFT_1389797</name>
</gene>
<evidence type="ECO:0000259" key="5">
    <source>
        <dbReference type="PROSITE" id="PS50076"/>
    </source>
</evidence>
<feature type="repeat" description="WD" evidence="3">
    <location>
        <begin position="674"/>
        <end position="715"/>
    </location>
</feature>
<sequence>MSSRSLARGGVSSLPLLSTMGDIFPMISTGSGGAGKDGGTGGRGGDVHLHSHNCQCLPQALDSLPILNAILDGPLPDTLLMSLPRANYARHDSAREDAPSSCLEGTRVAILQEIMSWSGSGNGERPPVYWLSGLAGIGKSTIAKTVAVHAQQKAMLGASFFFSRSDKPLRDSRLVVPTLAFQLARSDPAFNNVIVEALRQDPTLGDQELSSQFQALILTPLLKINPGHRPTLIVLDALDECEEKGAAGILQLVFSCAIQIPFLRILITSRPQPHLSLVFKKETNLEKTVLHDVDASVIEQDIRFYISTELAKIPKKLDLRMPTDWATETQMNSLVEKSGKLFVYAATAIRFIGDDRVQDPRRHLSLILDTGSVQDTGATPYSQLDDLYKGVLRNSLSPYNRQENVKRFQVVVGSIVLLREPLPQNSFARFVQYEGEVVEATLRHLHSVIVPPSNIHDAPRIYHPSFLEFILDPLRCSMMEFVIVPVPEQELRHATRCFELMEKYLKRDVASISDPTLLNREVDGLERKVSDALPLEVQYACRYWASHLSHVELGERKLVEALDMFSMQLLLWWFEAMSLISSTSTAVSSIQEAHRWAINSKCEPILVTMLSDAYRFILTHGEVIRESALHVYYSALPFTPRETVLYQTYGQGTKDCIKVLQGVESEWPQTLSTLCGHSGLVTSVAFSPNGLHLASGSSDHTLWLWNAISGIPIMKLEGHSGSVMTIAFSPDGLHLVSGSNDHTIWLWDAISSVPIAKMEGHSGSVTAIAFSSDGLHLASGSSDGTLCLWNARSGMLIANLEGHSGWVWTIAFLPGRLCLASGSRDGTLRLWDAISGLAIAKLEGHSGSVSSVAFSPNGLCLASGSSDGTLLLWDAMSGAPIVKLEAHSGLVTSVAFSFDGLCLVSGSSDGTLCLWNAISGMHIGKLEGHSSSIRAVAFSPNGLHLASGSHDGTLRLWDAMSHIPISKLEGHSSWVQTVAFSPDGSCLTSGSRDGTLCLWDAISGAPIAKLVAHSSWVWTVAFSPDGLSLASGSDDGTLQLWDATSGAPIAKLEGHSGSVTSIAFSPNGLLLASSSNHGSLWLWDTTSGTLISVLQGHHEQDTTITFSPDSSILTLGTGTEAFKWDLTSQPPQCIFSISSSIAPRPVGLAPLIWSLHDQWLILKSSPGTRAAYLPGGHRTGAPGKHIIRGRGKYRLLDEKVRFFVAPPVEDMIDTPLKPYVHSKTNPSLLSNRKRVPDIAESCLYGLLVMSAYDSNAEATFNADGLLLEIHRGFTERVGSANLLDPEVRDSRTNPRVLEHRVNKEKEYGRWYKLKYKEQLAQKEFLGLLLSDPERITHEDNEEFRQNNLTAKAALKATKADAENHYNRIQSTSASIEDRLGRVKARLQEGAQKIQEIHQMQRELAMIRATYPPHKASQVTETLEAQDAHLVGLNEEESQLKKRAALVKGSLSELVPVLEELGPERVKAEGIAKHLQTTDANQKAGIIKLCSWWGPSLIRTRILTEERSRNRSIIDLYSTLFHVGTLATPSENELTISYEGKKPYVLSLVFHPATHRLGAAKILDSNVDISQVVANAVLADDVPGLVRDETTDSTTMSTEERTAYEILGVVNDVSEADLKKAYRQQSLRVHPDRVGYSTHPDNPEAGQKFHELTQAYELLQDPMRRNALDATIRIQEARKNRFATYDAKRKALQEELEAGEREFKKRRADQEQKQHTAEQDLARAQEEGRRLRQRKEEQRRKMKLATEAKLAPNPETPVSPRYTDSWVHLTNLDLQVSTLSTPAHPKSSVDYESVTLMRLRQAERERLEREIRQAEE</sequence>
<dbReference type="Pfam" id="PF24883">
    <property type="entry name" value="NPHP3_N"/>
    <property type="match status" value="1"/>
</dbReference>
<dbReference type="SUPFAM" id="SSF46565">
    <property type="entry name" value="Chaperone J-domain"/>
    <property type="match status" value="1"/>
</dbReference>
<dbReference type="Proteomes" id="UP000886523">
    <property type="component" value="Unassembled WGS sequence"/>
</dbReference>
<dbReference type="CDD" id="cd06257">
    <property type="entry name" value="DnaJ"/>
    <property type="match status" value="1"/>
</dbReference>
<feature type="repeat" description="WD" evidence="3">
    <location>
        <begin position="926"/>
        <end position="958"/>
    </location>
</feature>
<dbReference type="InterPro" id="IPR007111">
    <property type="entry name" value="NACHT_NTPase"/>
</dbReference>
<dbReference type="PROSITE" id="PS50837">
    <property type="entry name" value="NACHT"/>
    <property type="match status" value="1"/>
</dbReference>
<feature type="repeat" description="WD" evidence="3">
    <location>
        <begin position="758"/>
        <end position="799"/>
    </location>
</feature>
<keyword evidence="8" id="KW-1185">Reference proteome</keyword>
<evidence type="ECO:0008006" key="9">
    <source>
        <dbReference type="Google" id="ProtNLM"/>
    </source>
</evidence>
<comment type="caution">
    <text evidence="7">The sequence shown here is derived from an EMBL/GenBank/DDBJ whole genome shotgun (WGS) entry which is preliminary data.</text>
</comment>
<dbReference type="OrthoDB" id="5967843at2759"/>
<dbReference type="PANTHER" id="PTHR19848:SF8">
    <property type="entry name" value="F-BOX AND WD REPEAT DOMAIN CONTAINING 7"/>
    <property type="match status" value="1"/>
</dbReference>
<evidence type="ECO:0000313" key="7">
    <source>
        <dbReference type="EMBL" id="KAF9517546.1"/>
    </source>
</evidence>
<dbReference type="SMART" id="SM00271">
    <property type="entry name" value="DnaJ"/>
    <property type="match status" value="1"/>
</dbReference>
<dbReference type="Gene3D" id="2.130.10.10">
    <property type="entry name" value="YVTN repeat-like/Quinoprotein amine dehydrogenase"/>
    <property type="match status" value="4"/>
</dbReference>
<proteinExistence type="predicted"/>
<dbReference type="EMBL" id="MU128931">
    <property type="protein sequence ID" value="KAF9517546.1"/>
    <property type="molecule type" value="Genomic_DNA"/>
</dbReference>
<dbReference type="Pfam" id="PF00226">
    <property type="entry name" value="DnaJ"/>
    <property type="match status" value="1"/>
</dbReference>
<feature type="region of interest" description="Disordered" evidence="4">
    <location>
        <begin position="1700"/>
        <end position="1739"/>
    </location>
</feature>
<dbReference type="Gene3D" id="1.10.287.110">
    <property type="entry name" value="DnaJ domain"/>
    <property type="match status" value="1"/>
</dbReference>
<dbReference type="InterPro" id="IPR036869">
    <property type="entry name" value="J_dom_sf"/>
</dbReference>
<dbReference type="CDD" id="cd22249">
    <property type="entry name" value="UDM1_RNF168_RNF169-like"/>
    <property type="match status" value="1"/>
</dbReference>
<accession>A0A9P6B777</accession>
<feature type="compositionally biased region" description="Basic and acidic residues" evidence="4">
    <location>
        <begin position="1700"/>
        <end position="1738"/>
    </location>
</feature>
<dbReference type="Gene3D" id="3.40.50.300">
    <property type="entry name" value="P-loop containing nucleotide triphosphate hydrolases"/>
    <property type="match status" value="1"/>
</dbReference>
<feature type="repeat" description="WD" evidence="3">
    <location>
        <begin position="1052"/>
        <end position="1093"/>
    </location>
</feature>
<dbReference type="InterPro" id="IPR036322">
    <property type="entry name" value="WD40_repeat_dom_sf"/>
</dbReference>
<dbReference type="InterPro" id="IPR019775">
    <property type="entry name" value="WD40_repeat_CS"/>
</dbReference>
<feature type="repeat" description="WD" evidence="3">
    <location>
        <begin position="716"/>
        <end position="748"/>
    </location>
</feature>
<dbReference type="CDD" id="cd00200">
    <property type="entry name" value="WD40"/>
    <property type="match status" value="2"/>
</dbReference>
<feature type="repeat" description="WD" evidence="3">
    <location>
        <begin position="884"/>
        <end position="916"/>
    </location>
</feature>
<dbReference type="InterPro" id="IPR001623">
    <property type="entry name" value="DnaJ_domain"/>
</dbReference>
<dbReference type="Pfam" id="PF00400">
    <property type="entry name" value="WD40"/>
    <property type="match status" value="10"/>
</dbReference>
<dbReference type="InterPro" id="IPR048781">
    <property type="entry name" value="Sos7_CC"/>
</dbReference>
<feature type="domain" description="NACHT" evidence="6">
    <location>
        <begin position="127"/>
        <end position="271"/>
    </location>
</feature>
<dbReference type="PRINTS" id="PR00320">
    <property type="entry name" value="GPROTEINBRPT"/>
</dbReference>
<feature type="repeat" description="WD" evidence="3">
    <location>
        <begin position="1010"/>
        <end position="1051"/>
    </location>
</feature>
<dbReference type="InterPro" id="IPR027417">
    <property type="entry name" value="P-loop_NTPase"/>
</dbReference>
<feature type="domain" description="J" evidence="5">
    <location>
        <begin position="1601"/>
        <end position="1671"/>
    </location>
</feature>
<dbReference type="PROSITE" id="PS50294">
    <property type="entry name" value="WD_REPEATS_REGION"/>
    <property type="match status" value="10"/>
</dbReference>
<feature type="repeat" description="WD" evidence="3">
    <location>
        <begin position="800"/>
        <end position="841"/>
    </location>
</feature>
<organism evidence="7 8">
    <name type="scientific">Hydnum rufescens UP504</name>
    <dbReference type="NCBI Taxonomy" id="1448309"/>
    <lineage>
        <taxon>Eukaryota</taxon>
        <taxon>Fungi</taxon>
        <taxon>Dikarya</taxon>
        <taxon>Basidiomycota</taxon>
        <taxon>Agaricomycotina</taxon>
        <taxon>Agaricomycetes</taxon>
        <taxon>Cantharellales</taxon>
        <taxon>Hydnaceae</taxon>
        <taxon>Hydnum</taxon>
    </lineage>
</organism>
<dbReference type="PROSITE" id="PS50076">
    <property type="entry name" value="DNAJ_2"/>
    <property type="match status" value="1"/>
</dbReference>
<dbReference type="PRINTS" id="PR00625">
    <property type="entry name" value="JDOMAIN"/>
</dbReference>
<evidence type="ECO:0000259" key="6">
    <source>
        <dbReference type="PROSITE" id="PS50837"/>
    </source>
</evidence>
<evidence type="ECO:0000256" key="1">
    <source>
        <dbReference type="ARBA" id="ARBA00022574"/>
    </source>
</evidence>
<reference evidence="7" key="1">
    <citation type="journal article" date="2020" name="Nat. Commun.">
        <title>Large-scale genome sequencing of mycorrhizal fungi provides insights into the early evolution of symbiotic traits.</title>
        <authorList>
            <person name="Miyauchi S."/>
            <person name="Kiss E."/>
            <person name="Kuo A."/>
            <person name="Drula E."/>
            <person name="Kohler A."/>
            <person name="Sanchez-Garcia M."/>
            <person name="Morin E."/>
            <person name="Andreopoulos B."/>
            <person name="Barry K.W."/>
            <person name="Bonito G."/>
            <person name="Buee M."/>
            <person name="Carver A."/>
            <person name="Chen C."/>
            <person name="Cichocki N."/>
            <person name="Clum A."/>
            <person name="Culley D."/>
            <person name="Crous P.W."/>
            <person name="Fauchery L."/>
            <person name="Girlanda M."/>
            <person name="Hayes R.D."/>
            <person name="Keri Z."/>
            <person name="LaButti K."/>
            <person name="Lipzen A."/>
            <person name="Lombard V."/>
            <person name="Magnuson J."/>
            <person name="Maillard F."/>
            <person name="Murat C."/>
            <person name="Nolan M."/>
            <person name="Ohm R.A."/>
            <person name="Pangilinan J."/>
            <person name="Pereira M.F."/>
            <person name="Perotto S."/>
            <person name="Peter M."/>
            <person name="Pfister S."/>
            <person name="Riley R."/>
            <person name="Sitrit Y."/>
            <person name="Stielow J.B."/>
            <person name="Szollosi G."/>
            <person name="Zifcakova L."/>
            <person name="Stursova M."/>
            <person name="Spatafora J.W."/>
            <person name="Tedersoo L."/>
            <person name="Vaario L.M."/>
            <person name="Yamada A."/>
            <person name="Yan M."/>
            <person name="Wang P."/>
            <person name="Xu J."/>
            <person name="Bruns T."/>
            <person name="Baldrian P."/>
            <person name="Vilgalys R."/>
            <person name="Dunand C."/>
            <person name="Henrissat B."/>
            <person name="Grigoriev I.V."/>
            <person name="Hibbett D."/>
            <person name="Nagy L.G."/>
            <person name="Martin F.M."/>
        </authorList>
    </citation>
    <scope>NUCLEOTIDE SEQUENCE</scope>
    <source>
        <strain evidence="7">UP504</strain>
    </source>
</reference>
<evidence type="ECO:0000313" key="8">
    <source>
        <dbReference type="Proteomes" id="UP000886523"/>
    </source>
</evidence>
<dbReference type="PANTHER" id="PTHR19848">
    <property type="entry name" value="WD40 REPEAT PROTEIN"/>
    <property type="match status" value="1"/>
</dbReference>
<dbReference type="SMART" id="SM00320">
    <property type="entry name" value="WD40"/>
    <property type="match status" value="11"/>
</dbReference>